<evidence type="ECO:0008006" key="3">
    <source>
        <dbReference type="Google" id="ProtNLM"/>
    </source>
</evidence>
<proteinExistence type="predicted"/>
<protein>
    <recommendedName>
        <fullName evidence="3">Copper amine oxidase N-terminal domain-containing protein</fullName>
    </recommendedName>
</protein>
<name>A0A2S8SP56_9BACT</name>
<dbReference type="EMBL" id="NIGF01000028">
    <property type="protein sequence ID" value="PQV62585.1"/>
    <property type="molecule type" value="Genomic_DNA"/>
</dbReference>
<keyword evidence="2" id="KW-1185">Reference proteome</keyword>
<dbReference type="AlphaFoldDB" id="A0A2S8SP56"/>
<dbReference type="RefSeq" id="WP_106381278.1">
    <property type="nucleotide sequence ID" value="NZ_NIGF01000028.1"/>
</dbReference>
<evidence type="ECO:0000313" key="2">
    <source>
        <dbReference type="Proteomes" id="UP000237684"/>
    </source>
</evidence>
<organism evidence="1 2">
    <name type="scientific">Abditibacterium utsteinense</name>
    <dbReference type="NCBI Taxonomy" id="1960156"/>
    <lineage>
        <taxon>Bacteria</taxon>
        <taxon>Pseudomonadati</taxon>
        <taxon>Abditibacteriota</taxon>
        <taxon>Abditibacteriia</taxon>
        <taxon>Abditibacteriales</taxon>
        <taxon>Abditibacteriaceae</taxon>
        <taxon>Abditibacterium</taxon>
    </lineage>
</organism>
<reference evidence="1 2" key="1">
    <citation type="journal article" date="2018" name="Syst. Appl. Microbiol.">
        <title>Abditibacterium utsteinense sp. nov., the first cultivated member of candidate phylum FBP, isolated from ice-free Antarctic soil samples.</title>
        <authorList>
            <person name="Tahon G."/>
            <person name="Tytgat B."/>
            <person name="Lebbe L."/>
            <person name="Carlier A."/>
            <person name="Willems A."/>
        </authorList>
    </citation>
    <scope>NUCLEOTIDE SEQUENCE [LARGE SCALE GENOMIC DNA]</scope>
    <source>
        <strain evidence="1 2">LMG 29911</strain>
    </source>
</reference>
<accession>A0A2S8SP56</accession>
<evidence type="ECO:0000313" key="1">
    <source>
        <dbReference type="EMBL" id="PQV62585.1"/>
    </source>
</evidence>
<dbReference type="Gene3D" id="2.60.40.3680">
    <property type="match status" value="1"/>
</dbReference>
<dbReference type="Proteomes" id="UP000237684">
    <property type="component" value="Unassembled WGS sequence"/>
</dbReference>
<gene>
    <name evidence="1" type="ORF">B1R32_12823</name>
</gene>
<comment type="caution">
    <text evidence="1">The sequence shown here is derived from an EMBL/GenBank/DDBJ whole genome shotgun (WGS) entry which is preliminary data.</text>
</comment>
<sequence length="389" mass="43665">MKNSLWKVAAVFVTFHFLWNSTKNEARANDSAFSGVSGTPKPMKGEHRSIAMQSEKIVIVADTKGTSTTVDFVFRNDGGKTSVQMGFPESSYNDGELKGKSAFLRFATSIDGKKVAARRIVVSSESPETEAFWLKTVDFAPRQTRRVRVEYRSPWGGTTEWGTHRALVYNFTGQNWKGKVERSDLEIRVVSPGLWIGLPLFDGAPIPMALTSSSDAGIFRKTWRNWQAQGTFIFGLTRAVPFWMLDKNTISNSMNVPARLKNAATFRVGKVPENLPRDAETPDAFTRNGATYISLSHLKRRLEDWTNDLDLKWNEKTRVSTLRVGQKSLHFSPNTPLAETPLRPILLRGEYDSTLYVPLAPVAKTLGLNFKLDPKNRLFELNSGTLLQK</sequence>
<dbReference type="InParanoid" id="A0A2S8SP56"/>
<dbReference type="OrthoDB" id="185643at2"/>